<evidence type="ECO:0000256" key="1">
    <source>
        <dbReference type="SAM" id="Phobius"/>
    </source>
</evidence>
<evidence type="ECO:0000313" key="2">
    <source>
        <dbReference type="EMBL" id="EZA50523.1"/>
    </source>
</evidence>
<keyword evidence="1" id="KW-0472">Membrane</keyword>
<keyword evidence="1" id="KW-0812">Transmembrane</keyword>
<reference evidence="2 3" key="1">
    <citation type="journal article" date="2014" name="Curr. Biol.">
        <title>The genome of the clonal raider ant Cerapachys biroi.</title>
        <authorList>
            <person name="Oxley P.R."/>
            <person name="Ji L."/>
            <person name="Fetter-Pruneda I."/>
            <person name="McKenzie S.K."/>
            <person name="Li C."/>
            <person name="Hu H."/>
            <person name="Zhang G."/>
            <person name="Kronauer D.J."/>
        </authorList>
    </citation>
    <scope>NUCLEOTIDE SEQUENCE [LARGE SCALE GENOMIC DNA]</scope>
</reference>
<dbReference type="Proteomes" id="UP000053097">
    <property type="component" value="Unassembled WGS sequence"/>
</dbReference>
<keyword evidence="1" id="KW-1133">Transmembrane helix</keyword>
<keyword evidence="3" id="KW-1185">Reference proteome</keyword>
<protein>
    <submittedName>
        <fullName evidence="2">Uncharacterized protein</fullName>
    </submittedName>
</protein>
<name>A0A026W3C1_OOCBI</name>
<gene>
    <name evidence="2" type="ORF">X777_10716</name>
</gene>
<feature type="transmembrane region" description="Helical" evidence="1">
    <location>
        <begin position="77"/>
        <end position="96"/>
    </location>
</feature>
<accession>A0A026W3C1</accession>
<dbReference type="EMBL" id="KK107455">
    <property type="protein sequence ID" value="EZA50523.1"/>
    <property type="molecule type" value="Genomic_DNA"/>
</dbReference>
<sequence length="100" mass="11058">MAMIEEFHQRDLRSVVSPRMQQPTTFFKYIEGAGIDELLRGEEEVRGTSWWRNNCGVGGWTCQPLESPNPEENTEKLVVTAVLVAIIVVIAAGGAGRQPS</sequence>
<dbReference type="AlphaFoldDB" id="A0A026W3C1"/>
<organism evidence="2 3">
    <name type="scientific">Ooceraea biroi</name>
    <name type="common">Clonal raider ant</name>
    <name type="synonym">Cerapachys biroi</name>
    <dbReference type="NCBI Taxonomy" id="2015173"/>
    <lineage>
        <taxon>Eukaryota</taxon>
        <taxon>Metazoa</taxon>
        <taxon>Ecdysozoa</taxon>
        <taxon>Arthropoda</taxon>
        <taxon>Hexapoda</taxon>
        <taxon>Insecta</taxon>
        <taxon>Pterygota</taxon>
        <taxon>Neoptera</taxon>
        <taxon>Endopterygota</taxon>
        <taxon>Hymenoptera</taxon>
        <taxon>Apocrita</taxon>
        <taxon>Aculeata</taxon>
        <taxon>Formicoidea</taxon>
        <taxon>Formicidae</taxon>
        <taxon>Dorylinae</taxon>
        <taxon>Ooceraea</taxon>
    </lineage>
</organism>
<proteinExistence type="predicted"/>
<evidence type="ECO:0000313" key="3">
    <source>
        <dbReference type="Proteomes" id="UP000053097"/>
    </source>
</evidence>